<dbReference type="AlphaFoldDB" id="A0A8H7DI83"/>
<accession>A0A8H7DI83</accession>
<sequence length="273" mass="30283">MPHMIAVTSAQRPCSLKVRCTFSGSLVTLKNKPAALAPIIEEPEPKEAKIRALDVLQRLGVQKPCIRSDSNKQTISSSLWPPPGSDVHEFVAPTVEFRSLSLTEDPPTSYPGPLHIASNSVRSTQHNMSDMSSDIPRMNGQQMKWGSLDIEVTPCHEIVPVKEGSNPGKRRRELATERGRRDQKRQRMALEQDLCRAQKTMSENSVLMQLPNTLPSWDKITQTVGAIDAIDAIRIEGSQRSLFHAEKLPRSVTGKRSLAEIEQNADEMVTDAS</sequence>
<evidence type="ECO:0000256" key="1">
    <source>
        <dbReference type="SAM" id="MobiDB-lite"/>
    </source>
</evidence>
<reference evidence="2" key="1">
    <citation type="submission" date="2020-05" db="EMBL/GenBank/DDBJ databases">
        <title>Mycena genomes resolve the evolution of fungal bioluminescence.</title>
        <authorList>
            <person name="Tsai I.J."/>
        </authorList>
    </citation>
    <scope>NUCLEOTIDE SEQUENCE</scope>
    <source>
        <strain evidence="2">CCC161011</strain>
    </source>
</reference>
<dbReference type="EMBL" id="JACAZI010000001">
    <property type="protein sequence ID" value="KAF7372296.1"/>
    <property type="molecule type" value="Genomic_DNA"/>
</dbReference>
<organism evidence="2 3">
    <name type="scientific">Mycena venus</name>
    <dbReference type="NCBI Taxonomy" id="2733690"/>
    <lineage>
        <taxon>Eukaryota</taxon>
        <taxon>Fungi</taxon>
        <taxon>Dikarya</taxon>
        <taxon>Basidiomycota</taxon>
        <taxon>Agaricomycotina</taxon>
        <taxon>Agaricomycetes</taxon>
        <taxon>Agaricomycetidae</taxon>
        <taxon>Agaricales</taxon>
        <taxon>Marasmiineae</taxon>
        <taxon>Mycenaceae</taxon>
        <taxon>Mycena</taxon>
    </lineage>
</organism>
<comment type="caution">
    <text evidence="2">The sequence shown here is derived from an EMBL/GenBank/DDBJ whole genome shotgun (WGS) entry which is preliminary data.</text>
</comment>
<name>A0A8H7DI83_9AGAR</name>
<gene>
    <name evidence="2" type="ORF">MVEN_00089600</name>
</gene>
<keyword evidence="3" id="KW-1185">Reference proteome</keyword>
<proteinExistence type="predicted"/>
<evidence type="ECO:0000313" key="3">
    <source>
        <dbReference type="Proteomes" id="UP000620124"/>
    </source>
</evidence>
<evidence type="ECO:0000313" key="2">
    <source>
        <dbReference type="EMBL" id="KAF7372296.1"/>
    </source>
</evidence>
<protein>
    <submittedName>
        <fullName evidence="2">Uncharacterized protein</fullName>
    </submittedName>
</protein>
<feature type="region of interest" description="Disordered" evidence="1">
    <location>
        <begin position="160"/>
        <end position="184"/>
    </location>
</feature>
<dbReference type="Proteomes" id="UP000620124">
    <property type="component" value="Unassembled WGS sequence"/>
</dbReference>